<dbReference type="Proteomes" id="UP000187735">
    <property type="component" value="Chromosome"/>
</dbReference>
<dbReference type="OrthoDB" id="272345at2"/>
<dbReference type="KEGG" id="fmr:Fuma_02228"/>
<proteinExistence type="predicted"/>
<evidence type="ECO:0000313" key="1">
    <source>
        <dbReference type="EMBL" id="APZ92617.1"/>
    </source>
</evidence>
<reference evidence="1 2" key="1">
    <citation type="journal article" date="2016" name="Front. Microbiol.">
        <title>Fuerstia marisgermanicae gen. nov., sp. nov., an Unusual Member of the Phylum Planctomycetes from the German Wadden Sea.</title>
        <authorList>
            <person name="Kohn T."/>
            <person name="Heuer A."/>
            <person name="Jogler M."/>
            <person name="Vollmers J."/>
            <person name="Boedeker C."/>
            <person name="Bunk B."/>
            <person name="Rast P."/>
            <person name="Borchert D."/>
            <person name="Glockner I."/>
            <person name="Freese H.M."/>
            <person name="Klenk H.P."/>
            <person name="Overmann J."/>
            <person name="Kaster A.K."/>
            <person name="Rohde M."/>
            <person name="Wiegand S."/>
            <person name="Jogler C."/>
        </authorList>
    </citation>
    <scope>NUCLEOTIDE SEQUENCE [LARGE SCALE GENOMIC DNA]</scope>
    <source>
        <strain evidence="1 2">NH11</strain>
    </source>
</reference>
<accession>A0A1P8WF14</accession>
<evidence type="ECO:0000313" key="2">
    <source>
        <dbReference type="Proteomes" id="UP000187735"/>
    </source>
</evidence>
<gene>
    <name evidence="1" type="ORF">Fuma_02228</name>
</gene>
<sequence>MDFNIRPISKVCASTGEPLVAGTNCWSVLVEVDGKLTRQDYSDEAWTGPPENAIGHWRCEVPADAEANQQKIDPDSLFDYFMQLCEAPNVVEQDYQYVLALLLLRKRRLILEDSIEIDDLPAMRLIGSGGEGPFEVVERELSDDQIVELQNQLFGGSAQVAA</sequence>
<keyword evidence="2" id="KW-1185">Reference proteome</keyword>
<dbReference type="RefSeq" id="WP_077028235.1">
    <property type="nucleotide sequence ID" value="NZ_CP017641.1"/>
</dbReference>
<organism evidence="1 2">
    <name type="scientific">Fuerstiella marisgermanici</name>
    <dbReference type="NCBI Taxonomy" id="1891926"/>
    <lineage>
        <taxon>Bacteria</taxon>
        <taxon>Pseudomonadati</taxon>
        <taxon>Planctomycetota</taxon>
        <taxon>Planctomycetia</taxon>
        <taxon>Planctomycetales</taxon>
        <taxon>Planctomycetaceae</taxon>
        <taxon>Fuerstiella</taxon>
    </lineage>
</organism>
<dbReference type="AlphaFoldDB" id="A0A1P8WF14"/>
<protein>
    <submittedName>
        <fullName evidence="1">Uncharacterized protein</fullName>
    </submittedName>
</protein>
<name>A0A1P8WF14_9PLAN</name>
<dbReference type="EMBL" id="CP017641">
    <property type="protein sequence ID" value="APZ92617.1"/>
    <property type="molecule type" value="Genomic_DNA"/>
</dbReference>